<reference evidence="6 7" key="1">
    <citation type="submission" date="2012-01" db="EMBL/GenBank/DDBJ databases">
        <title>The Genome Sequence of Facklamia languida CCUG 37842.</title>
        <authorList>
            <consortium name="The Broad Institute Genome Sequencing Platform"/>
            <person name="Earl A."/>
            <person name="Ward D."/>
            <person name="Feldgarden M."/>
            <person name="Gevers D."/>
            <person name="Huys G."/>
            <person name="Young S.K."/>
            <person name="Zeng Q."/>
            <person name="Gargeya S."/>
            <person name="Fitzgerald M."/>
            <person name="Haas B."/>
            <person name="Abouelleil A."/>
            <person name="Alvarado L."/>
            <person name="Arachchi H.M."/>
            <person name="Berlin A."/>
            <person name="Chapman S.B."/>
            <person name="Gearin G."/>
            <person name="Goldberg J."/>
            <person name="Griggs A."/>
            <person name="Gujja S."/>
            <person name="Hansen M."/>
            <person name="Heiman D."/>
            <person name="Howarth C."/>
            <person name="Larimer J."/>
            <person name="Lui A."/>
            <person name="MacDonald P.J.P."/>
            <person name="McCowen C."/>
            <person name="Montmayeur A."/>
            <person name="Murphy C."/>
            <person name="Neiman D."/>
            <person name="Pearson M."/>
            <person name="Priest M."/>
            <person name="Roberts A."/>
            <person name="Saif S."/>
            <person name="Shea T."/>
            <person name="Sisk P."/>
            <person name="Stolte C."/>
            <person name="Sykes S."/>
            <person name="Wortman J."/>
            <person name="Nusbaum C."/>
            <person name="Birren B."/>
        </authorList>
    </citation>
    <scope>NUCLEOTIDE SEQUENCE [LARGE SCALE GENOMIC DNA]</scope>
    <source>
        <strain evidence="6 7">CCUG 37842</strain>
    </source>
</reference>
<dbReference type="InterPro" id="IPR038765">
    <property type="entry name" value="Papain-like_cys_pep_sf"/>
</dbReference>
<evidence type="ECO:0000313" key="7">
    <source>
        <dbReference type="Proteomes" id="UP000006190"/>
    </source>
</evidence>
<dbReference type="AlphaFoldDB" id="H3NJA7"/>
<feature type="domain" description="LysM" evidence="5">
    <location>
        <begin position="122"/>
        <end position="165"/>
    </location>
</feature>
<keyword evidence="7" id="KW-1185">Reference proteome</keyword>
<dbReference type="InterPro" id="IPR018392">
    <property type="entry name" value="LysM"/>
</dbReference>
<feature type="compositionally biased region" description="Polar residues" evidence="4">
    <location>
        <begin position="424"/>
        <end position="444"/>
    </location>
</feature>
<feature type="region of interest" description="Disordered" evidence="4">
    <location>
        <begin position="84"/>
        <end position="123"/>
    </location>
</feature>
<feature type="region of interest" description="Disordered" evidence="4">
    <location>
        <begin position="245"/>
        <end position="284"/>
    </location>
</feature>
<dbReference type="RefSeq" id="WP_006309081.1">
    <property type="nucleotide sequence ID" value="NZ_JH601133.1"/>
</dbReference>
<keyword evidence="2" id="KW-0378">Hydrolase</keyword>
<feature type="compositionally biased region" description="Low complexity" evidence="4">
    <location>
        <begin position="267"/>
        <end position="284"/>
    </location>
</feature>
<dbReference type="Gene3D" id="3.10.350.10">
    <property type="entry name" value="LysM domain"/>
    <property type="match status" value="7"/>
</dbReference>
<dbReference type="SUPFAM" id="SSF54106">
    <property type="entry name" value="LysM domain"/>
    <property type="match status" value="7"/>
</dbReference>
<evidence type="ECO:0000256" key="4">
    <source>
        <dbReference type="SAM" id="MobiDB-lite"/>
    </source>
</evidence>
<proteinExistence type="predicted"/>
<dbReference type="SMART" id="SM00257">
    <property type="entry name" value="LysM"/>
    <property type="match status" value="7"/>
</dbReference>
<dbReference type="Pfam" id="PF01476">
    <property type="entry name" value="LysM"/>
    <property type="match status" value="7"/>
</dbReference>
<feature type="domain" description="LysM" evidence="5">
    <location>
        <begin position="200"/>
        <end position="243"/>
    </location>
</feature>
<evidence type="ECO:0000256" key="2">
    <source>
        <dbReference type="ARBA" id="ARBA00022801"/>
    </source>
</evidence>
<dbReference type="PANTHER" id="PTHR33734">
    <property type="entry name" value="LYSM DOMAIN-CONTAINING GPI-ANCHORED PROTEIN 2"/>
    <property type="match status" value="1"/>
</dbReference>
<dbReference type="CDD" id="cd00118">
    <property type="entry name" value="LysM"/>
    <property type="match status" value="7"/>
</dbReference>
<keyword evidence="3" id="KW-0961">Cell wall biogenesis/degradation</keyword>
<dbReference type="STRING" id="883113.HMPREF9708_00946"/>
<evidence type="ECO:0000256" key="1">
    <source>
        <dbReference type="ARBA" id="ARBA00022729"/>
    </source>
</evidence>
<feature type="compositionally biased region" description="Low complexity" evidence="4">
    <location>
        <begin position="412"/>
        <end position="423"/>
    </location>
</feature>
<evidence type="ECO:0000256" key="3">
    <source>
        <dbReference type="ARBA" id="ARBA00023316"/>
    </source>
</evidence>
<comment type="caution">
    <text evidence="6">The sequence shown here is derived from an EMBL/GenBank/DDBJ whole genome shotgun (WGS) entry which is preliminary data.</text>
</comment>
<feature type="compositionally biased region" description="Pro residues" evidence="4">
    <location>
        <begin position="95"/>
        <end position="110"/>
    </location>
</feature>
<dbReference type="PATRIC" id="fig|883113.3.peg.941"/>
<feature type="domain" description="LysM" evidence="5">
    <location>
        <begin position="283"/>
        <end position="326"/>
    </location>
</feature>
<keyword evidence="1" id="KW-0732">Signal</keyword>
<dbReference type="EMBL" id="AGEG01000011">
    <property type="protein sequence ID" value="EHR37039.1"/>
    <property type="molecule type" value="Genomic_DNA"/>
</dbReference>
<dbReference type="HOGENOM" id="CLU_370784_0_0_9"/>
<feature type="compositionally biased region" description="Low complexity" evidence="4">
    <location>
        <begin position="84"/>
        <end position="94"/>
    </location>
</feature>
<organism evidence="6 7">
    <name type="scientific">Facklamia languida CCUG 37842</name>
    <dbReference type="NCBI Taxonomy" id="883113"/>
    <lineage>
        <taxon>Bacteria</taxon>
        <taxon>Bacillati</taxon>
        <taxon>Bacillota</taxon>
        <taxon>Bacilli</taxon>
        <taxon>Lactobacillales</taxon>
        <taxon>Aerococcaceae</taxon>
        <taxon>Facklamia</taxon>
    </lineage>
</organism>
<feature type="domain" description="LysM" evidence="5">
    <location>
        <begin position="39"/>
        <end position="82"/>
    </location>
</feature>
<feature type="domain" description="LysM" evidence="5">
    <location>
        <begin position="445"/>
        <end position="488"/>
    </location>
</feature>
<dbReference type="GO" id="GO:0008932">
    <property type="term" value="F:lytic endotransglycosylase activity"/>
    <property type="evidence" value="ECO:0007669"/>
    <property type="project" value="TreeGrafter"/>
</dbReference>
<protein>
    <recommendedName>
        <fullName evidence="5">LysM domain-containing protein</fullName>
    </recommendedName>
</protein>
<dbReference type="OrthoDB" id="9769314at2"/>
<feature type="region of interest" description="Disordered" evidence="4">
    <location>
        <begin position="167"/>
        <end position="202"/>
    </location>
</feature>
<dbReference type="eggNOG" id="COG3409">
    <property type="taxonomic scope" value="Bacteria"/>
</dbReference>
<accession>H3NJA7</accession>
<dbReference type="eggNOG" id="COG1388">
    <property type="taxonomic scope" value="Bacteria"/>
</dbReference>
<dbReference type="GO" id="GO:0016787">
    <property type="term" value="F:hydrolase activity"/>
    <property type="evidence" value="ECO:0007669"/>
    <property type="project" value="UniProtKB-KW"/>
</dbReference>
<name>H3NJA7_9LACT</name>
<gene>
    <name evidence="6" type="ORF">HMPREF9708_00946</name>
</gene>
<feature type="compositionally biased region" description="Pro residues" evidence="4">
    <location>
        <begin position="175"/>
        <end position="196"/>
    </location>
</feature>
<feature type="domain" description="LysM" evidence="5">
    <location>
        <begin position="529"/>
        <end position="572"/>
    </location>
</feature>
<feature type="region of interest" description="Disordered" evidence="4">
    <location>
        <begin position="412"/>
        <end position="444"/>
    </location>
</feature>
<dbReference type="InterPro" id="IPR036779">
    <property type="entry name" value="LysM_dom_sf"/>
</dbReference>
<dbReference type="PROSITE" id="PS51782">
    <property type="entry name" value="LYSM"/>
    <property type="match status" value="7"/>
</dbReference>
<dbReference type="PANTHER" id="PTHR33734:SF22">
    <property type="entry name" value="MEMBRANE-BOUND LYTIC MUREIN TRANSGLYCOSYLASE D"/>
    <property type="match status" value="1"/>
</dbReference>
<dbReference type="Proteomes" id="UP000006190">
    <property type="component" value="Unassembled WGS sequence"/>
</dbReference>
<dbReference type="Gene3D" id="3.90.1720.10">
    <property type="entry name" value="endopeptidase domain like (from Nostoc punctiforme)"/>
    <property type="match status" value="1"/>
</dbReference>
<sequence length="750" mass="81569">MQSRLIRNSLITLSMATAATVAVSLSPAPVSLHAQEALGNYQVQAGEGLYGIAVKHGMTLDQLKRLNGLTSNFIYPGQTLKVYASTTPPTTNPSNPTPAPAAPTPAPTTPPSNNGPATGQGGTYLVRPGDSLYRIASLHGIRIDQVKAWNGLTSNFIYPGQVLRVTPQQASQPANPTPAPSTPQPAPTQPSRPSQPNPVTNYRVQAGDYLNRIAGKFNITIGQLKAWNGLTSDFIYPGQVLRVAQNQAAAPRPESPGRQDPQPTPSQPRQSQPSQPSQPSSQTTYRVQAGDYLTRIAGKFNITVQQLKEWNGLTSNLIHPNQVLRVAPQQPTTPSPQAPRPANPQPAPSQPAQPTPPAESSRPSTYRVQAGDYLKRIAGKFNITVGQLKSWNGLNSDFIYPGQVLKVAPTTAPAPAGQAEPGQDQTESTRPSRDQSPSVPTPTVQTYRVKAGDSLWAIANKHGATLDQIKTWNGLTSNFIYAGQQLRVADPGSSSSTERELPLVADRKEDQGAAYSSGQVVDHLPMYREYYTVRPGDSVYKIAKSFNLTIDELKTMNNLSSNFIAPGQELKVVEHATQQKLRVGGSQVQNYNVNNMLDLARSYLGVEKYSADHLALVKAYNSVNPKPIGYTLQNYDDWCDAFVTYIADKAGLSHLTGREVGVERHKKINKDQGIWKGLVTPKPGDLVFYNWSGSRTGWGNHIGIVESLMNNKITTIEGNTTLTDSGQRLVARKVYDWNSKYIQGYARPNY</sequence>
<dbReference type="InterPro" id="IPR007921">
    <property type="entry name" value="CHAP_dom"/>
</dbReference>
<evidence type="ECO:0000259" key="5">
    <source>
        <dbReference type="PROSITE" id="PS51782"/>
    </source>
</evidence>
<feature type="domain" description="LysM" evidence="5">
    <location>
        <begin position="364"/>
        <end position="407"/>
    </location>
</feature>
<feature type="region of interest" description="Disordered" evidence="4">
    <location>
        <begin position="327"/>
        <end position="365"/>
    </location>
</feature>
<dbReference type="Pfam" id="PF05257">
    <property type="entry name" value="CHAP"/>
    <property type="match status" value="1"/>
</dbReference>
<feature type="compositionally biased region" description="Pro residues" evidence="4">
    <location>
        <begin position="331"/>
        <end position="357"/>
    </location>
</feature>
<evidence type="ECO:0000313" key="6">
    <source>
        <dbReference type="EMBL" id="EHR37039.1"/>
    </source>
</evidence>
<dbReference type="GO" id="GO:0071555">
    <property type="term" value="P:cell wall organization"/>
    <property type="evidence" value="ECO:0007669"/>
    <property type="project" value="UniProtKB-KW"/>
</dbReference>
<dbReference type="SUPFAM" id="SSF54001">
    <property type="entry name" value="Cysteine proteinases"/>
    <property type="match status" value="1"/>
</dbReference>